<accession>A0A4Z2GS06</accession>
<organism evidence="2 3">
    <name type="scientific">Liparis tanakae</name>
    <name type="common">Tanaka's snailfish</name>
    <dbReference type="NCBI Taxonomy" id="230148"/>
    <lineage>
        <taxon>Eukaryota</taxon>
        <taxon>Metazoa</taxon>
        <taxon>Chordata</taxon>
        <taxon>Craniata</taxon>
        <taxon>Vertebrata</taxon>
        <taxon>Euteleostomi</taxon>
        <taxon>Actinopterygii</taxon>
        <taxon>Neopterygii</taxon>
        <taxon>Teleostei</taxon>
        <taxon>Neoteleostei</taxon>
        <taxon>Acanthomorphata</taxon>
        <taxon>Eupercaria</taxon>
        <taxon>Perciformes</taxon>
        <taxon>Cottioidei</taxon>
        <taxon>Cottales</taxon>
        <taxon>Liparidae</taxon>
        <taxon>Liparis</taxon>
    </lineage>
</organism>
<feature type="region of interest" description="Disordered" evidence="1">
    <location>
        <begin position="127"/>
        <end position="150"/>
    </location>
</feature>
<dbReference type="AlphaFoldDB" id="A0A4Z2GS06"/>
<proteinExistence type="predicted"/>
<protein>
    <submittedName>
        <fullName evidence="2">Uncharacterized protein</fullName>
    </submittedName>
</protein>
<evidence type="ECO:0000256" key="1">
    <source>
        <dbReference type="SAM" id="MobiDB-lite"/>
    </source>
</evidence>
<evidence type="ECO:0000313" key="2">
    <source>
        <dbReference type="EMBL" id="TNN55492.1"/>
    </source>
</evidence>
<name>A0A4Z2GS06_9TELE</name>
<comment type="caution">
    <text evidence="2">The sequence shown here is derived from an EMBL/GenBank/DDBJ whole genome shotgun (WGS) entry which is preliminary data.</text>
</comment>
<sequence>MFSPFELDVWSNDDLQLISPSVRVWEAEEWRDKRERAGAGAIPTQEANLKNLVVVANAPPPTHITPPTTTTAVTVWRCTSGRGGFSADLSTHAHVRLDRKQSSSPHSALLRGFHFCTQNVSSTLLSHFNPVGSENGRKSVTGRPHGGQEG</sequence>
<dbReference type="EMBL" id="SRLO01000454">
    <property type="protein sequence ID" value="TNN55492.1"/>
    <property type="molecule type" value="Genomic_DNA"/>
</dbReference>
<evidence type="ECO:0000313" key="3">
    <source>
        <dbReference type="Proteomes" id="UP000314294"/>
    </source>
</evidence>
<gene>
    <name evidence="2" type="ORF">EYF80_034314</name>
</gene>
<reference evidence="2 3" key="1">
    <citation type="submission" date="2019-03" db="EMBL/GenBank/DDBJ databases">
        <title>First draft genome of Liparis tanakae, snailfish: a comprehensive survey of snailfish specific genes.</title>
        <authorList>
            <person name="Kim W."/>
            <person name="Song I."/>
            <person name="Jeong J.-H."/>
            <person name="Kim D."/>
            <person name="Kim S."/>
            <person name="Ryu S."/>
            <person name="Song J.Y."/>
            <person name="Lee S.K."/>
        </authorList>
    </citation>
    <scope>NUCLEOTIDE SEQUENCE [LARGE SCALE GENOMIC DNA]</scope>
    <source>
        <tissue evidence="2">Muscle</tissue>
    </source>
</reference>
<keyword evidence="3" id="KW-1185">Reference proteome</keyword>
<dbReference type="Proteomes" id="UP000314294">
    <property type="component" value="Unassembled WGS sequence"/>
</dbReference>